<proteinExistence type="predicted"/>
<dbReference type="Proteomes" id="UP000800097">
    <property type="component" value="Unassembled WGS sequence"/>
</dbReference>
<dbReference type="EMBL" id="ML986525">
    <property type="protein sequence ID" value="KAF2272183.1"/>
    <property type="molecule type" value="Genomic_DNA"/>
</dbReference>
<keyword evidence="3" id="KW-1185">Reference proteome</keyword>
<protein>
    <submittedName>
        <fullName evidence="2">Uncharacterized protein</fullName>
    </submittedName>
</protein>
<name>A0A6A6J7N8_WESOR</name>
<gene>
    <name evidence="2" type="ORF">EI97DRAFT_462190</name>
</gene>
<evidence type="ECO:0000256" key="1">
    <source>
        <dbReference type="SAM" id="MobiDB-lite"/>
    </source>
</evidence>
<dbReference type="OrthoDB" id="5151921at2759"/>
<evidence type="ECO:0000313" key="3">
    <source>
        <dbReference type="Proteomes" id="UP000800097"/>
    </source>
</evidence>
<feature type="compositionally biased region" description="Polar residues" evidence="1">
    <location>
        <begin position="142"/>
        <end position="153"/>
    </location>
</feature>
<reference evidence="2" key="1">
    <citation type="journal article" date="2020" name="Stud. Mycol.">
        <title>101 Dothideomycetes genomes: a test case for predicting lifestyles and emergence of pathogens.</title>
        <authorList>
            <person name="Haridas S."/>
            <person name="Albert R."/>
            <person name="Binder M."/>
            <person name="Bloem J."/>
            <person name="Labutti K."/>
            <person name="Salamov A."/>
            <person name="Andreopoulos B."/>
            <person name="Baker S."/>
            <person name="Barry K."/>
            <person name="Bills G."/>
            <person name="Bluhm B."/>
            <person name="Cannon C."/>
            <person name="Castanera R."/>
            <person name="Culley D."/>
            <person name="Daum C."/>
            <person name="Ezra D."/>
            <person name="Gonzalez J."/>
            <person name="Henrissat B."/>
            <person name="Kuo A."/>
            <person name="Liang C."/>
            <person name="Lipzen A."/>
            <person name="Lutzoni F."/>
            <person name="Magnuson J."/>
            <person name="Mondo S."/>
            <person name="Nolan M."/>
            <person name="Ohm R."/>
            <person name="Pangilinan J."/>
            <person name="Park H.-J."/>
            <person name="Ramirez L."/>
            <person name="Alfaro M."/>
            <person name="Sun H."/>
            <person name="Tritt A."/>
            <person name="Yoshinaga Y."/>
            <person name="Zwiers L.-H."/>
            <person name="Turgeon B."/>
            <person name="Goodwin S."/>
            <person name="Spatafora J."/>
            <person name="Crous P."/>
            <person name="Grigoriev I."/>
        </authorList>
    </citation>
    <scope>NUCLEOTIDE SEQUENCE</scope>
    <source>
        <strain evidence="2">CBS 379.55</strain>
    </source>
</reference>
<sequence length="243" mass="26706">MAPSRTITISRPFDARHVSGVNVTLKPVPMPDWDKTFPPSSSPSSSSTLKATQLEPDEVPTHLNISASTAQVPKRSHSLASSLRRPSLRFASSMSRLRGRARSASGVKEGDVVRTATSRALEAPPQIPALKELTKPKEQDTPAISTAQASSGQPHIPDLKDQGMSGSQAMRNLTTVRPKRADSGTAIDFSDVAPEDRPVGFQEIMKVESLEKRMRLYRKTREYWAKADHGLEGWMVEVGRRRL</sequence>
<dbReference type="RefSeq" id="XP_033649722.1">
    <property type="nucleotide sequence ID" value="XM_033801252.1"/>
</dbReference>
<organism evidence="2 3">
    <name type="scientific">Westerdykella ornata</name>
    <dbReference type="NCBI Taxonomy" id="318751"/>
    <lineage>
        <taxon>Eukaryota</taxon>
        <taxon>Fungi</taxon>
        <taxon>Dikarya</taxon>
        <taxon>Ascomycota</taxon>
        <taxon>Pezizomycotina</taxon>
        <taxon>Dothideomycetes</taxon>
        <taxon>Pleosporomycetidae</taxon>
        <taxon>Pleosporales</taxon>
        <taxon>Sporormiaceae</taxon>
        <taxon>Westerdykella</taxon>
    </lineage>
</organism>
<feature type="region of interest" description="Disordered" evidence="1">
    <location>
        <begin position="116"/>
        <end position="165"/>
    </location>
</feature>
<dbReference type="GeneID" id="54554427"/>
<feature type="region of interest" description="Disordered" evidence="1">
    <location>
        <begin position="24"/>
        <end position="58"/>
    </location>
</feature>
<dbReference type="AlphaFoldDB" id="A0A6A6J7N8"/>
<feature type="compositionally biased region" description="Low complexity" evidence="1">
    <location>
        <begin position="38"/>
        <end position="47"/>
    </location>
</feature>
<accession>A0A6A6J7N8</accession>
<evidence type="ECO:0000313" key="2">
    <source>
        <dbReference type="EMBL" id="KAF2272183.1"/>
    </source>
</evidence>